<keyword evidence="5" id="KW-1185">Reference proteome</keyword>
<protein>
    <submittedName>
        <fullName evidence="4">Class D sortase</fullName>
    </submittedName>
</protein>
<feature type="coiled-coil region" evidence="2">
    <location>
        <begin position="28"/>
        <end position="55"/>
    </location>
</feature>
<evidence type="ECO:0000313" key="5">
    <source>
        <dbReference type="Proteomes" id="UP001597362"/>
    </source>
</evidence>
<comment type="caution">
    <text evidence="4">The sequence shown here is derived from an EMBL/GenBank/DDBJ whole genome shotgun (WGS) entry which is preliminary data.</text>
</comment>
<keyword evidence="3" id="KW-0812">Transmembrane</keyword>
<sequence length="223" mass="24707">MKKWLAYGLIIIGVFVIVYPVAAEWYDNRKQERVIAEYEEDMRLLEEESAKLAAQNQYNDLDQLFTEQSNVSEDGEAAEAEEPNAAQGVMDKLPDPIATINIPSIGLKLPILEGATQQNMKYAAAHLTETAAIGEVGNAAISAHRMRAKGRLFNRLDEVAVGDKITVANGDDSFEYTVYNVSVVDPTDVSVLSYNNTDKRLTLITCEPIVNPTHRLIVHAEIK</sequence>
<organism evidence="4 5">
    <name type="scientific">Paenibacillus yanchengensis</name>
    <dbReference type="NCBI Taxonomy" id="2035833"/>
    <lineage>
        <taxon>Bacteria</taxon>
        <taxon>Bacillati</taxon>
        <taxon>Bacillota</taxon>
        <taxon>Bacilli</taxon>
        <taxon>Bacillales</taxon>
        <taxon>Paenibacillaceae</taxon>
        <taxon>Paenibacillus</taxon>
    </lineage>
</organism>
<accession>A0ABW4YQJ7</accession>
<keyword evidence="2" id="KW-0175">Coiled coil</keyword>
<evidence type="ECO:0000256" key="3">
    <source>
        <dbReference type="SAM" id="Phobius"/>
    </source>
</evidence>
<dbReference type="Pfam" id="PF04203">
    <property type="entry name" value="Sortase"/>
    <property type="match status" value="1"/>
</dbReference>
<dbReference type="RefSeq" id="WP_377775402.1">
    <property type="nucleotide sequence ID" value="NZ_JBHUHO010000048.1"/>
</dbReference>
<dbReference type="CDD" id="cd06166">
    <property type="entry name" value="Sortase_D_2"/>
    <property type="match status" value="1"/>
</dbReference>
<dbReference type="Proteomes" id="UP001597362">
    <property type="component" value="Unassembled WGS sequence"/>
</dbReference>
<dbReference type="SUPFAM" id="SSF63817">
    <property type="entry name" value="Sortase"/>
    <property type="match status" value="1"/>
</dbReference>
<dbReference type="InterPro" id="IPR023365">
    <property type="entry name" value="Sortase_dom-sf"/>
</dbReference>
<evidence type="ECO:0000256" key="1">
    <source>
        <dbReference type="ARBA" id="ARBA00022801"/>
    </source>
</evidence>
<dbReference type="InterPro" id="IPR042000">
    <property type="entry name" value="Sortase_D_2"/>
</dbReference>
<dbReference type="NCBIfam" id="TIGR01076">
    <property type="entry name" value="sortase_fam"/>
    <property type="match status" value="1"/>
</dbReference>
<feature type="transmembrane region" description="Helical" evidence="3">
    <location>
        <begin position="6"/>
        <end position="26"/>
    </location>
</feature>
<dbReference type="InterPro" id="IPR005754">
    <property type="entry name" value="Sortase"/>
</dbReference>
<reference evidence="5" key="1">
    <citation type="journal article" date="2019" name="Int. J. Syst. Evol. Microbiol.">
        <title>The Global Catalogue of Microorganisms (GCM) 10K type strain sequencing project: providing services to taxonomists for standard genome sequencing and annotation.</title>
        <authorList>
            <consortium name="The Broad Institute Genomics Platform"/>
            <consortium name="The Broad Institute Genome Sequencing Center for Infectious Disease"/>
            <person name="Wu L."/>
            <person name="Ma J."/>
        </authorList>
    </citation>
    <scope>NUCLEOTIDE SEQUENCE [LARGE SCALE GENOMIC DNA]</scope>
    <source>
        <strain evidence="5">GH52</strain>
    </source>
</reference>
<evidence type="ECO:0000313" key="4">
    <source>
        <dbReference type="EMBL" id="MFD2117956.1"/>
    </source>
</evidence>
<keyword evidence="3" id="KW-0472">Membrane</keyword>
<keyword evidence="3" id="KW-1133">Transmembrane helix</keyword>
<name>A0ABW4YQJ7_9BACL</name>
<keyword evidence="1" id="KW-0378">Hydrolase</keyword>
<gene>
    <name evidence="4" type="ORF">ACFSJH_19680</name>
</gene>
<proteinExistence type="predicted"/>
<dbReference type="EMBL" id="JBHUHO010000048">
    <property type="protein sequence ID" value="MFD2117956.1"/>
    <property type="molecule type" value="Genomic_DNA"/>
</dbReference>
<evidence type="ECO:0000256" key="2">
    <source>
        <dbReference type="SAM" id="Coils"/>
    </source>
</evidence>
<dbReference type="Gene3D" id="2.40.260.10">
    <property type="entry name" value="Sortase"/>
    <property type="match status" value="1"/>
</dbReference>